<comment type="caution">
    <text evidence="1">The sequence shown here is derived from an EMBL/GenBank/DDBJ whole genome shotgun (WGS) entry which is preliminary data.</text>
</comment>
<name>A0ABW8UN02_9RHOB</name>
<evidence type="ECO:0000313" key="2">
    <source>
        <dbReference type="Proteomes" id="UP001627408"/>
    </source>
</evidence>
<gene>
    <name evidence="1" type="ORF">ACERZ8_00895</name>
</gene>
<dbReference type="Proteomes" id="UP001627408">
    <property type="component" value="Unassembled WGS sequence"/>
</dbReference>
<sequence length="93" mass="10795">MNTSTNLDYVMEERFLAEEAPSIVSEVLRYKDAENMRSALDIIADECYWRDPNNVRYDVDRCRFPRVSDEEEASNRASIPANCKIGEFLKVVI</sequence>
<dbReference type="RefSeq" id="WP_407590246.1">
    <property type="nucleotide sequence ID" value="NZ_JBHDIY010000002.1"/>
</dbReference>
<dbReference type="EMBL" id="JBHDIY010000002">
    <property type="protein sequence ID" value="MFL4468496.1"/>
    <property type="molecule type" value="Genomic_DNA"/>
</dbReference>
<organism evidence="1 2">
    <name type="scientific">Tateyamaria armeniaca</name>
    <dbReference type="NCBI Taxonomy" id="2518930"/>
    <lineage>
        <taxon>Bacteria</taxon>
        <taxon>Pseudomonadati</taxon>
        <taxon>Pseudomonadota</taxon>
        <taxon>Alphaproteobacteria</taxon>
        <taxon>Rhodobacterales</taxon>
        <taxon>Roseobacteraceae</taxon>
        <taxon>Tateyamaria</taxon>
    </lineage>
</organism>
<reference evidence="1 2" key="1">
    <citation type="submission" date="2024-08" db="EMBL/GenBank/DDBJ databases">
        <title>Tateyamaria sp. nov., isolated from marine algae.</title>
        <authorList>
            <person name="Choi B.J."/>
            <person name="Kim J.M."/>
            <person name="Lee J.K."/>
            <person name="Choi D.G."/>
            <person name="Bayburt H."/>
            <person name="Baek J.H."/>
            <person name="Han D.M."/>
            <person name="Jeon C.O."/>
        </authorList>
    </citation>
    <scope>NUCLEOTIDE SEQUENCE [LARGE SCALE GENOMIC DNA]</scope>
    <source>
        <strain evidence="1 2">KMU-156</strain>
    </source>
</reference>
<protein>
    <submittedName>
        <fullName evidence="1">Uncharacterized protein</fullName>
    </submittedName>
</protein>
<accession>A0ABW8UN02</accession>
<evidence type="ECO:0000313" key="1">
    <source>
        <dbReference type="EMBL" id="MFL4468496.1"/>
    </source>
</evidence>
<proteinExistence type="predicted"/>
<keyword evidence="2" id="KW-1185">Reference proteome</keyword>